<accession>A0A1I7WS98</accession>
<organism evidence="3 4">
    <name type="scientific">Heterorhabditis bacteriophora</name>
    <name type="common">Entomopathogenic nematode worm</name>
    <dbReference type="NCBI Taxonomy" id="37862"/>
    <lineage>
        <taxon>Eukaryota</taxon>
        <taxon>Metazoa</taxon>
        <taxon>Ecdysozoa</taxon>
        <taxon>Nematoda</taxon>
        <taxon>Chromadorea</taxon>
        <taxon>Rhabditida</taxon>
        <taxon>Rhabditina</taxon>
        <taxon>Rhabditomorpha</taxon>
        <taxon>Strongyloidea</taxon>
        <taxon>Heterorhabditidae</taxon>
        <taxon>Heterorhabditis</taxon>
    </lineage>
</organism>
<dbReference type="Proteomes" id="UP000095283">
    <property type="component" value="Unplaced"/>
</dbReference>
<proteinExistence type="predicted"/>
<evidence type="ECO:0000313" key="4">
    <source>
        <dbReference type="WBParaSite" id="Hba_08065"/>
    </source>
</evidence>
<dbReference type="AlphaFoldDB" id="A0A1I7WS98"/>
<dbReference type="WBParaSite" id="Hba_08065">
    <property type="protein sequence ID" value="Hba_08065"/>
    <property type="gene ID" value="Hba_08065"/>
</dbReference>
<dbReference type="Pfam" id="PF25301">
    <property type="entry name" value="CUT_C"/>
    <property type="match status" value="1"/>
</dbReference>
<reference evidence="4" key="1">
    <citation type="submission" date="2016-11" db="UniProtKB">
        <authorList>
            <consortium name="WormBaseParasite"/>
        </authorList>
    </citation>
    <scope>IDENTIFICATION</scope>
</reference>
<evidence type="ECO:0000259" key="2">
    <source>
        <dbReference type="Pfam" id="PF25301"/>
    </source>
</evidence>
<keyword evidence="3" id="KW-1185">Reference proteome</keyword>
<feature type="domain" description="Cuticlin C-terminal" evidence="2">
    <location>
        <begin position="95"/>
        <end position="160"/>
    </location>
</feature>
<dbReference type="InterPro" id="IPR051962">
    <property type="entry name" value="Cuticlin"/>
</dbReference>
<dbReference type="PANTHER" id="PTHR22907">
    <property type="entry name" value="GH04558P"/>
    <property type="match status" value="1"/>
</dbReference>
<evidence type="ECO:0000256" key="1">
    <source>
        <dbReference type="ARBA" id="ARBA00022729"/>
    </source>
</evidence>
<keyword evidence="1" id="KW-0732">Signal</keyword>
<dbReference type="PANTHER" id="PTHR22907:SF54">
    <property type="entry name" value="GH04558P"/>
    <property type="match status" value="1"/>
</dbReference>
<dbReference type="InterPro" id="IPR057475">
    <property type="entry name" value="CUT_C"/>
</dbReference>
<sequence length="223" mass="25467">MSAPLELNGITEAPICKYSISATDGSSIQTVKVGDLVKHEWNCSTTPIAGEVYSLKLIFLIVLKVAVRDNNYFSSRYSPWLYIFQTVTYKLSVFKGMYSMLVHSCYVEDGAGERHRVVDEHGCSVDKYALMTPHYASDRLIASVEAYVLKFPDNPLIVLQIHEGGDRLPIILMTQSQFTQTLLQFWTWMELNCKHNAKALHQRLRFQRPSHQLYSSKEIPSSR</sequence>
<name>A0A1I7WS98_HETBA</name>
<evidence type="ECO:0000313" key="3">
    <source>
        <dbReference type="Proteomes" id="UP000095283"/>
    </source>
</evidence>
<protein>
    <submittedName>
        <fullName evidence="4">ZP domain-containing protein</fullName>
    </submittedName>
</protein>